<protein>
    <recommendedName>
        <fullName evidence="1">Flavodoxin-like domain-containing protein</fullName>
    </recommendedName>
</protein>
<dbReference type="SUPFAM" id="SSF52218">
    <property type="entry name" value="Flavoproteins"/>
    <property type="match status" value="1"/>
</dbReference>
<gene>
    <name evidence="2" type="ORF">SDC9_63010</name>
</gene>
<dbReference type="Gene3D" id="3.40.50.360">
    <property type="match status" value="1"/>
</dbReference>
<comment type="caution">
    <text evidence="2">The sequence shown here is derived from an EMBL/GenBank/DDBJ whole genome shotgun (WGS) entry which is preliminary data.</text>
</comment>
<evidence type="ECO:0000259" key="1">
    <source>
        <dbReference type="PROSITE" id="PS50902"/>
    </source>
</evidence>
<dbReference type="PROSITE" id="PS50902">
    <property type="entry name" value="FLAVODOXIN_LIKE"/>
    <property type="match status" value="1"/>
</dbReference>
<dbReference type="EMBL" id="VSSQ01002647">
    <property type="protein sequence ID" value="MPM16629.1"/>
    <property type="molecule type" value="Genomic_DNA"/>
</dbReference>
<dbReference type="AlphaFoldDB" id="A0A644XKK5"/>
<reference evidence="2" key="1">
    <citation type="submission" date="2019-08" db="EMBL/GenBank/DDBJ databases">
        <authorList>
            <person name="Kucharzyk K."/>
            <person name="Murdoch R.W."/>
            <person name="Higgins S."/>
            <person name="Loffler F."/>
        </authorList>
    </citation>
    <scope>NUCLEOTIDE SEQUENCE</scope>
</reference>
<name>A0A644XKK5_9ZZZZ</name>
<dbReference type="InterPro" id="IPR008254">
    <property type="entry name" value="Flavodoxin/NO_synth"/>
</dbReference>
<accession>A0A644XKK5</accession>
<sequence length="175" mass="18602">MGVLIVCESSFGNTRHVAEAIGAGLSKKGHHVALFAVENAPREIPEDVTLLLVGSPTHNMAMTTAETRARAVAEGAPTAPAIGVHEWIDVVTPRRTLLVRTFDTRTTGRFLPSAARDAARALKSNGFHGAKTGESFQVDPRTTGLADGELQRAHEWGMALADLDPGAGTDHLPRH</sequence>
<organism evidence="2">
    <name type="scientific">bioreactor metagenome</name>
    <dbReference type="NCBI Taxonomy" id="1076179"/>
    <lineage>
        <taxon>unclassified sequences</taxon>
        <taxon>metagenomes</taxon>
        <taxon>ecological metagenomes</taxon>
    </lineage>
</organism>
<evidence type="ECO:0000313" key="2">
    <source>
        <dbReference type="EMBL" id="MPM16629.1"/>
    </source>
</evidence>
<dbReference type="InterPro" id="IPR029039">
    <property type="entry name" value="Flavoprotein-like_sf"/>
</dbReference>
<proteinExistence type="predicted"/>
<dbReference type="GO" id="GO:0010181">
    <property type="term" value="F:FMN binding"/>
    <property type="evidence" value="ECO:0007669"/>
    <property type="project" value="InterPro"/>
</dbReference>
<feature type="domain" description="Flavodoxin-like" evidence="1">
    <location>
        <begin position="3"/>
        <end position="161"/>
    </location>
</feature>